<evidence type="ECO:0000259" key="2">
    <source>
        <dbReference type="Pfam" id="PF17919"/>
    </source>
</evidence>
<sequence>MTEERVKAYEELKNALKNSPFLLIPDCKLPFKLYFDSCGEGLGAALHQTQIINNKPVQGLISLISRAIKPTEARFGASQMEFLCLGWALGKLHYYLDGTVLDLITD</sequence>
<keyword evidence="4" id="KW-1185">Reference proteome</keyword>
<keyword evidence="1" id="KW-0511">Multifunctional enzyme</keyword>
<comment type="caution">
    <text evidence="3">The sequence shown here is derived from an EMBL/GenBank/DDBJ whole genome shotgun (WGS) entry which is preliminary data.</text>
</comment>
<organism evidence="3 4">
    <name type="scientific">Austropuccinia psidii MF-1</name>
    <dbReference type="NCBI Taxonomy" id="1389203"/>
    <lineage>
        <taxon>Eukaryota</taxon>
        <taxon>Fungi</taxon>
        <taxon>Dikarya</taxon>
        <taxon>Basidiomycota</taxon>
        <taxon>Pucciniomycotina</taxon>
        <taxon>Pucciniomycetes</taxon>
        <taxon>Pucciniales</taxon>
        <taxon>Sphaerophragmiaceae</taxon>
        <taxon>Austropuccinia</taxon>
    </lineage>
</organism>
<evidence type="ECO:0000313" key="3">
    <source>
        <dbReference type="EMBL" id="MBW0506827.1"/>
    </source>
</evidence>
<evidence type="ECO:0000313" key="4">
    <source>
        <dbReference type="Proteomes" id="UP000765509"/>
    </source>
</evidence>
<dbReference type="SUPFAM" id="SSF56672">
    <property type="entry name" value="DNA/RNA polymerases"/>
    <property type="match status" value="1"/>
</dbReference>
<dbReference type="AlphaFoldDB" id="A0A9Q3DRG5"/>
<dbReference type="Proteomes" id="UP000765509">
    <property type="component" value="Unassembled WGS sequence"/>
</dbReference>
<evidence type="ECO:0000256" key="1">
    <source>
        <dbReference type="ARBA" id="ARBA00023268"/>
    </source>
</evidence>
<dbReference type="GO" id="GO:0003824">
    <property type="term" value="F:catalytic activity"/>
    <property type="evidence" value="ECO:0007669"/>
    <property type="project" value="UniProtKB-KW"/>
</dbReference>
<feature type="domain" description="Reverse transcriptase/retrotransposon-derived protein RNase H-like" evidence="2">
    <location>
        <begin position="1"/>
        <end position="99"/>
    </location>
</feature>
<name>A0A9Q3DRG5_9BASI</name>
<gene>
    <name evidence="3" type="ORF">O181_046542</name>
</gene>
<dbReference type="Pfam" id="PF17919">
    <property type="entry name" value="RT_RNaseH_2"/>
    <property type="match status" value="1"/>
</dbReference>
<dbReference type="InterPro" id="IPR043502">
    <property type="entry name" value="DNA/RNA_pol_sf"/>
</dbReference>
<proteinExistence type="predicted"/>
<accession>A0A9Q3DRG5</accession>
<dbReference type="EMBL" id="AVOT02019334">
    <property type="protein sequence ID" value="MBW0506827.1"/>
    <property type="molecule type" value="Genomic_DNA"/>
</dbReference>
<reference evidence="3" key="1">
    <citation type="submission" date="2021-03" db="EMBL/GenBank/DDBJ databases">
        <title>Draft genome sequence of rust myrtle Austropuccinia psidii MF-1, a brazilian biotype.</title>
        <authorList>
            <person name="Quecine M.C."/>
            <person name="Pachon D.M.R."/>
            <person name="Bonatelli M.L."/>
            <person name="Correr F.H."/>
            <person name="Franceschini L.M."/>
            <person name="Leite T.F."/>
            <person name="Margarido G.R.A."/>
            <person name="Almeida C.A."/>
            <person name="Ferrarezi J.A."/>
            <person name="Labate C.A."/>
        </authorList>
    </citation>
    <scope>NUCLEOTIDE SEQUENCE</scope>
    <source>
        <strain evidence="3">MF-1</strain>
    </source>
</reference>
<dbReference type="PANTHER" id="PTHR37984:SF5">
    <property type="entry name" value="PROTEIN NYNRIN-LIKE"/>
    <property type="match status" value="1"/>
</dbReference>
<dbReference type="InterPro" id="IPR041577">
    <property type="entry name" value="RT_RNaseH_2"/>
</dbReference>
<dbReference type="InterPro" id="IPR050951">
    <property type="entry name" value="Retrovirus_Pol_polyprotein"/>
</dbReference>
<dbReference type="PANTHER" id="PTHR37984">
    <property type="entry name" value="PROTEIN CBG26694"/>
    <property type="match status" value="1"/>
</dbReference>
<protein>
    <recommendedName>
        <fullName evidence="2">Reverse transcriptase/retrotransposon-derived protein RNase H-like domain-containing protein</fullName>
    </recommendedName>
</protein>